<dbReference type="AlphaFoldDB" id="A0A8K0KEJ8"/>
<keyword evidence="6" id="KW-1185">Reference proteome</keyword>
<evidence type="ECO:0000256" key="1">
    <source>
        <dbReference type="ARBA" id="ARBA00005582"/>
    </source>
</evidence>
<reference evidence="5" key="1">
    <citation type="submission" date="2013-04" db="EMBL/GenBank/DDBJ databases">
        <authorList>
            <person name="Qu J."/>
            <person name="Murali S.C."/>
            <person name="Bandaranaike D."/>
            <person name="Bellair M."/>
            <person name="Blankenburg K."/>
            <person name="Chao H."/>
            <person name="Dinh H."/>
            <person name="Doddapaneni H."/>
            <person name="Downs B."/>
            <person name="Dugan-Rocha S."/>
            <person name="Elkadiri S."/>
            <person name="Gnanaolivu R.D."/>
            <person name="Hernandez B."/>
            <person name="Javaid M."/>
            <person name="Jayaseelan J.C."/>
            <person name="Lee S."/>
            <person name="Li M."/>
            <person name="Ming W."/>
            <person name="Munidasa M."/>
            <person name="Muniz J."/>
            <person name="Nguyen L."/>
            <person name="Ongeri F."/>
            <person name="Osuji N."/>
            <person name="Pu L.-L."/>
            <person name="Puazo M."/>
            <person name="Qu C."/>
            <person name="Quiroz J."/>
            <person name="Raj R."/>
            <person name="Weissenberger G."/>
            <person name="Xin Y."/>
            <person name="Zou X."/>
            <person name="Han Y."/>
            <person name="Richards S."/>
            <person name="Worley K."/>
            <person name="Muzny D."/>
            <person name="Gibbs R."/>
        </authorList>
    </citation>
    <scope>NUCLEOTIDE SEQUENCE</scope>
    <source>
        <strain evidence="5">Sampled in the wild</strain>
    </source>
</reference>
<dbReference type="InterPro" id="IPR015797">
    <property type="entry name" value="NUDIX_hydrolase-like_dom_sf"/>
</dbReference>
<sequence>MTFRFYFRIGVAPNTVQQRKIYEMSQEDSRIFKGSVDRYNGITVSSQKEPCSSADFPIVLSESMNRWKTNNVRGVWFKVFLKHADWVPILAQNGFTFHHAKQEYVMMCKWLPTNGDVCNIPYYAHTMVGVGAVVINNLEEILVVREKYYKNPHWKLPGGYVEPGEDIVNAAMREVKEETAIETKFHSIIAFRHTHGIQFGCSDIYFIVSLAPLSQNIVKCDREIVACQWMKVQDFVCHPEVIETNKNFVKTFLDYRSSGIQITCERNKHPVLGRNQCIFNATLTVDEKDSPVTENDKPQKTDREVSSS</sequence>
<dbReference type="InterPro" id="IPR020476">
    <property type="entry name" value="Nudix_hydrolase"/>
</dbReference>
<dbReference type="FunFam" id="3.90.79.10:FF:000015">
    <property type="entry name" value="Nudix hydrolase 8"/>
    <property type="match status" value="1"/>
</dbReference>
<evidence type="ECO:0000313" key="6">
    <source>
        <dbReference type="Proteomes" id="UP000792457"/>
    </source>
</evidence>
<dbReference type="EMBL" id="KZ308518">
    <property type="protein sequence ID" value="KAG8230893.1"/>
    <property type="molecule type" value="Genomic_DNA"/>
</dbReference>
<keyword evidence="2" id="KW-0378">Hydrolase</keyword>
<feature type="region of interest" description="Disordered" evidence="3">
    <location>
        <begin position="288"/>
        <end position="308"/>
    </location>
</feature>
<evidence type="ECO:0000256" key="2">
    <source>
        <dbReference type="ARBA" id="ARBA00022801"/>
    </source>
</evidence>
<evidence type="ECO:0000313" key="5">
    <source>
        <dbReference type="EMBL" id="KAG8230893.1"/>
    </source>
</evidence>
<dbReference type="Gene3D" id="3.40.630.30">
    <property type="match status" value="1"/>
</dbReference>
<dbReference type="PRINTS" id="PR00502">
    <property type="entry name" value="NUDIXFAMILY"/>
</dbReference>
<dbReference type="Proteomes" id="UP000792457">
    <property type="component" value="Unassembled WGS sequence"/>
</dbReference>
<gene>
    <name evidence="5" type="ORF">J437_LFUL002924</name>
</gene>
<protein>
    <recommendedName>
        <fullName evidence="4">Nudix hydrolase domain-containing protein</fullName>
    </recommendedName>
</protein>
<feature type="domain" description="Nudix hydrolase" evidence="4">
    <location>
        <begin position="125"/>
        <end position="254"/>
    </location>
</feature>
<dbReference type="Pfam" id="PF00293">
    <property type="entry name" value="NUDIX"/>
    <property type="match status" value="1"/>
</dbReference>
<dbReference type="PANTHER" id="PTHR13994:SF13">
    <property type="entry name" value="FI03680P"/>
    <property type="match status" value="1"/>
</dbReference>
<dbReference type="GO" id="GO:0047631">
    <property type="term" value="F:ADP-ribose diphosphatase activity"/>
    <property type="evidence" value="ECO:0007669"/>
    <property type="project" value="TreeGrafter"/>
</dbReference>
<evidence type="ECO:0000259" key="4">
    <source>
        <dbReference type="PROSITE" id="PS51462"/>
    </source>
</evidence>
<dbReference type="GO" id="GO:0035529">
    <property type="term" value="F:NADH pyrophosphatase activity"/>
    <property type="evidence" value="ECO:0007669"/>
    <property type="project" value="TreeGrafter"/>
</dbReference>
<reference evidence="5" key="2">
    <citation type="submission" date="2017-10" db="EMBL/GenBank/DDBJ databases">
        <title>Ladona fulva Genome sequencing and assembly.</title>
        <authorList>
            <person name="Murali S."/>
            <person name="Richards S."/>
            <person name="Bandaranaike D."/>
            <person name="Bellair M."/>
            <person name="Blankenburg K."/>
            <person name="Chao H."/>
            <person name="Dinh H."/>
            <person name="Doddapaneni H."/>
            <person name="Dugan-Rocha S."/>
            <person name="Elkadiri S."/>
            <person name="Gnanaolivu R."/>
            <person name="Hernandez B."/>
            <person name="Skinner E."/>
            <person name="Javaid M."/>
            <person name="Lee S."/>
            <person name="Li M."/>
            <person name="Ming W."/>
            <person name="Munidasa M."/>
            <person name="Muniz J."/>
            <person name="Nguyen L."/>
            <person name="Hughes D."/>
            <person name="Osuji N."/>
            <person name="Pu L.-L."/>
            <person name="Puazo M."/>
            <person name="Qu C."/>
            <person name="Quiroz J."/>
            <person name="Raj R."/>
            <person name="Weissenberger G."/>
            <person name="Xin Y."/>
            <person name="Zou X."/>
            <person name="Han Y."/>
            <person name="Worley K."/>
            <person name="Muzny D."/>
            <person name="Gibbs R."/>
        </authorList>
    </citation>
    <scope>NUCLEOTIDE SEQUENCE</scope>
    <source>
        <strain evidence="5">Sampled in the wild</strain>
    </source>
</reference>
<comment type="similarity">
    <text evidence="1">Belongs to the Nudix hydrolase family.</text>
</comment>
<dbReference type="InterPro" id="IPR003293">
    <property type="entry name" value="Nudix_hydrolase6-like"/>
</dbReference>
<dbReference type="CDD" id="cd04670">
    <property type="entry name" value="NUDIX_ASFGF2_Nudt6"/>
    <property type="match status" value="1"/>
</dbReference>
<dbReference type="Pfam" id="PF18290">
    <property type="entry name" value="Nudix_hydro"/>
    <property type="match status" value="1"/>
</dbReference>
<accession>A0A8K0KEJ8</accession>
<evidence type="ECO:0000256" key="3">
    <source>
        <dbReference type="SAM" id="MobiDB-lite"/>
    </source>
</evidence>
<comment type="caution">
    <text evidence="5">The sequence shown here is derived from an EMBL/GenBank/DDBJ whole genome shotgun (WGS) entry which is preliminary data.</text>
</comment>
<organism evidence="5 6">
    <name type="scientific">Ladona fulva</name>
    <name type="common">Scarce chaser dragonfly</name>
    <name type="synonym">Libellula fulva</name>
    <dbReference type="NCBI Taxonomy" id="123851"/>
    <lineage>
        <taxon>Eukaryota</taxon>
        <taxon>Metazoa</taxon>
        <taxon>Ecdysozoa</taxon>
        <taxon>Arthropoda</taxon>
        <taxon>Hexapoda</taxon>
        <taxon>Insecta</taxon>
        <taxon>Pterygota</taxon>
        <taxon>Palaeoptera</taxon>
        <taxon>Odonata</taxon>
        <taxon>Epiprocta</taxon>
        <taxon>Anisoptera</taxon>
        <taxon>Libelluloidea</taxon>
        <taxon>Libellulidae</taxon>
        <taxon>Ladona</taxon>
    </lineage>
</organism>
<dbReference type="OrthoDB" id="447842at2759"/>
<proteinExistence type="inferred from homology"/>
<dbReference type="Gene3D" id="3.90.79.10">
    <property type="entry name" value="Nucleoside Triphosphate Pyrophosphohydrolase"/>
    <property type="match status" value="1"/>
</dbReference>
<dbReference type="InterPro" id="IPR040618">
    <property type="entry name" value="Pre-Nudix"/>
</dbReference>
<dbReference type="SUPFAM" id="SSF55811">
    <property type="entry name" value="Nudix"/>
    <property type="match status" value="1"/>
</dbReference>
<name>A0A8K0KEJ8_LADFU</name>
<dbReference type="PROSITE" id="PS51462">
    <property type="entry name" value="NUDIX"/>
    <property type="match status" value="1"/>
</dbReference>
<dbReference type="InterPro" id="IPR000086">
    <property type="entry name" value="NUDIX_hydrolase_dom"/>
</dbReference>
<dbReference type="PRINTS" id="PR01356">
    <property type="entry name" value="GFGPROTEIN"/>
</dbReference>
<dbReference type="GO" id="GO:0051287">
    <property type="term" value="F:NAD binding"/>
    <property type="evidence" value="ECO:0007669"/>
    <property type="project" value="TreeGrafter"/>
</dbReference>
<dbReference type="PANTHER" id="PTHR13994">
    <property type="entry name" value="NUDIX HYDROLASE RELATED"/>
    <property type="match status" value="1"/>
</dbReference>